<sequence>MIELEEQRETKEKVRWSDTELSPVFPCKLTKLKKFNRHEEQIRKLTNTKEKGNYGCAFLKNTVNISPSSKNPLGDIPCTDVESKLLLPKPPVSDLDLDVPEPQTELGRRPILKLDLEQYGMYLSPYLCSSERRGAPRSWLSLEREIRYTPRRSSGLHGDVKISAAVTINLKLESYVRFFGKIEVSL</sequence>
<accession>A0AAE0YG45</accession>
<gene>
    <name evidence="1" type="ORF">RRG08_062306</name>
</gene>
<keyword evidence="2" id="KW-1185">Reference proteome</keyword>
<name>A0AAE0YG45_9GAST</name>
<dbReference type="Proteomes" id="UP001283361">
    <property type="component" value="Unassembled WGS sequence"/>
</dbReference>
<evidence type="ECO:0000313" key="2">
    <source>
        <dbReference type="Proteomes" id="UP001283361"/>
    </source>
</evidence>
<dbReference type="AlphaFoldDB" id="A0AAE0YG45"/>
<reference evidence="1" key="1">
    <citation type="journal article" date="2023" name="G3 (Bethesda)">
        <title>A reference genome for the long-term kleptoplast-retaining sea slug Elysia crispata morphotype clarki.</title>
        <authorList>
            <person name="Eastman K.E."/>
            <person name="Pendleton A.L."/>
            <person name="Shaikh M.A."/>
            <person name="Suttiyut T."/>
            <person name="Ogas R."/>
            <person name="Tomko P."/>
            <person name="Gavelis G."/>
            <person name="Widhalm J.R."/>
            <person name="Wisecaver J.H."/>
        </authorList>
    </citation>
    <scope>NUCLEOTIDE SEQUENCE</scope>
    <source>
        <strain evidence="1">ECLA1</strain>
    </source>
</reference>
<evidence type="ECO:0000313" key="1">
    <source>
        <dbReference type="EMBL" id="KAK3744656.1"/>
    </source>
</evidence>
<proteinExistence type="predicted"/>
<dbReference type="EMBL" id="JAWDGP010006253">
    <property type="protein sequence ID" value="KAK3744656.1"/>
    <property type="molecule type" value="Genomic_DNA"/>
</dbReference>
<organism evidence="1 2">
    <name type="scientific">Elysia crispata</name>
    <name type="common">lettuce slug</name>
    <dbReference type="NCBI Taxonomy" id="231223"/>
    <lineage>
        <taxon>Eukaryota</taxon>
        <taxon>Metazoa</taxon>
        <taxon>Spiralia</taxon>
        <taxon>Lophotrochozoa</taxon>
        <taxon>Mollusca</taxon>
        <taxon>Gastropoda</taxon>
        <taxon>Heterobranchia</taxon>
        <taxon>Euthyneura</taxon>
        <taxon>Panpulmonata</taxon>
        <taxon>Sacoglossa</taxon>
        <taxon>Placobranchoidea</taxon>
        <taxon>Plakobranchidae</taxon>
        <taxon>Elysia</taxon>
    </lineage>
</organism>
<protein>
    <submittedName>
        <fullName evidence="1">Uncharacterized protein</fullName>
    </submittedName>
</protein>
<comment type="caution">
    <text evidence="1">The sequence shown here is derived from an EMBL/GenBank/DDBJ whole genome shotgun (WGS) entry which is preliminary data.</text>
</comment>